<dbReference type="InterPro" id="IPR002347">
    <property type="entry name" value="SDR_fam"/>
</dbReference>
<dbReference type="PANTHER" id="PTHR42760:SF133">
    <property type="entry name" value="3-OXOACYL-[ACYL-CARRIER-PROTEIN] REDUCTASE"/>
    <property type="match status" value="1"/>
</dbReference>
<dbReference type="PANTHER" id="PTHR42760">
    <property type="entry name" value="SHORT-CHAIN DEHYDROGENASES/REDUCTASES FAMILY MEMBER"/>
    <property type="match status" value="1"/>
</dbReference>
<dbReference type="PRINTS" id="PR00081">
    <property type="entry name" value="GDHRDH"/>
</dbReference>
<name>A0A1X6WJT5_9ENTE</name>
<dbReference type="AlphaFoldDB" id="A0A1X6WJT5"/>
<dbReference type="Proteomes" id="UP000195918">
    <property type="component" value="Unassembled WGS sequence"/>
</dbReference>
<dbReference type="FunFam" id="3.40.50.720:FF:000084">
    <property type="entry name" value="Short-chain dehydrogenase reductase"/>
    <property type="match status" value="1"/>
</dbReference>
<sequence length="260" mass="27620">MSKILNGKKAIITGAGSGIGRETAIKFAKEGANVGLLDINPESLLELSTELTQIGVKNYFQTTDVSIEQELLNSIQTLAEKLGGVDILVVNAGINGTWAPIESLSNSDWDRTIQTNLTSTFVSVKTVIPYMKETGGKIVITSSINGNRIYNNFGASAYSTSKAGQVAFMKMAALELARYNIRVNAVCPGAIDTAINASTIVTEETEEVAIKVDFPEGSRPLSDETGKPDQVANVICFLSSDDSANVTGTEIYVDGAESLL</sequence>
<reference evidence="5" key="1">
    <citation type="submission" date="2017-02" db="EMBL/GenBank/DDBJ databases">
        <authorList>
            <person name="Dridi B."/>
        </authorList>
    </citation>
    <scope>NUCLEOTIDE SEQUENCE [LARGE SCALE GENOMIC DNA]</scope>
    <source>
        <strain evidence="5">bH819</strain>
    </source>
</reference>
<gene>
    <name evidence="4" type="ORF">FM121_00240</name>
</gene>
<dbReference type="EC" id="1.1.1.100" evidence="4"/>
<dbReference type="InterPro" id="IPR036291">
    <property type="entry name" value="NAD(P)-bd_dom_sf"/>
</dbReference>
<evidence type="ECO:0000256" key="3">
    <source>
        <dbReference type="RuleBase" id="RU000363"/>
    </source>
</evidence>
<proteinExistence type="inferred from homology"/>
<evidence type="ECO:0000256" key="2">
    <source>
        <dbReference type="ARBA" id="ARBA00023002"/>
    </source>
</evidence>
<dbReference type="GO" id="GO:0004316">
    <property type="term" value="F:3-oxoacyl-[acyl-carrier-protein] reductase (NADPH) activity"/>
    <property type="evidence" value="ECO:0007669"/>
    <property type="project" value="UniProtKB-EC"/>
</dbReference>
<organism evidence="4 5">
    <name type="scientific">Vagococcus fluvialis bH819</name>
    <dbReference type="NCBI Taxonomy" id="1255619"/>
    <lineage>
        <taxon>Bacteria</taxon>
        <taxon>Bacillati</taxon>
        <taxon>Bacillota</taxon>
        <taxon>Bacilli</taxon>
        <taxon>Lactobacillales</taxon>
        <taxon>Enterococcaceae</taxon>
        <taxon>Vagococcus</taxon>
    </lineage>
</organism>
<dbReference type="RefSeq" id="WP_086950150.1">
    <property type="nucleotide sequence ID" value="NZ_FWFD01000002.1"/>
</dbReference>
<evidence type="ECO:0000313" key="4">
    <source>
        <dbReference type="EMBL" id="SLM84487.1"/>
    </source>
</evidence>
<evidence type="ECO:0000256" key="1">
    <source>
        <dbReference type="ARBA" id="ARBA00006484"/>
    </source>
</evidence>
<keyword evidence="2 4" id="KW-0560">Oxidoreductase</keyword>
<accession>A0A1X6WJT5</accession>
<comment type="similarity">
    <text evidence="1 3">Belongs to the short-chain dehydrogenases/reductases (SDR) family.</text>
</comment>
<dbReference type="SUPFAM" id="SSF51735">
    <property type="entry name" value="NAD(P)-binding Rossmann-fold domains"/>
    <property type="match status" value="1"/>
</dbReference>
<dbReference type="GO" id="GO:0008206">
    <property type="term" value="P:bile acid metabolic process"/>
    <property type="evidence" value="ECO:0007669"/>
    <property type="project" value="UniProtKB-ARBA"/>
</dbReference>
<dbReference type="Gene3D" id="3.40.50.720">
    <property type="entry name" value="NAD(P)-binding Rossmann-like Domain"/>
    <property type="match status" value="1"/>
</dbReference>
<evidence type="ECO:0000313" key="5">
    <source>
        <dbReference type="Proteomes" id="UP000195918"/>
    </source>
</evidence>
<dbReference type="Pfam" id="PF00106">
    <property type="entry name" value="adh_short"/>
    <property type="match status" value="1"/>
</dbReference>
<dbReference type="PRINTS" id="PR00080">
    <property type="entry name" value="SDRFAMILY"/>
</dbReference>
<dbReference type="CDD" id="cd05233">
    <property type="entry name" value="SDR_c"/>
    <property type="match status" value="1"/>
</dbReference>
<dbReference type="NCBIfam" id="NF004203">
    <property type="entry name" value="PRK05653.2-4"/>
    <property type="match status" value="1"/>
</dbReference>
<dbReference type="OrthoDB" id="9803333at2"/>
<keyword evidence="5" id="KW-1185">Reference proteome</keyword>
<dbReference type="EMBL" id="FWFD01000002">
    <property type="protein sequence ID" value="SLM84487.1"/>
    <property type="molecule type" value="Genomic_DNA"/>
</dbReference>
<protein>
    <submittedName>
        <fullName evidence="4">3-oxoacyl-[acyl-carrier protein] reductase</fullName>
        <ecNumber evidence="4">1.1.1.100</ecNumber>
    </submittedName>
</protein>